<sequence>MPLFLGNCKLEFYVDWELKVEHESHIVLRRVRPHQTPGWFLQPPLIPPANTTVTPLLRLDKVKLDKPKFQGVVKTMPRSLRRFSDTLESRG</sequence>
<gene>
    <name evidence="1" type="ORF">CR513_34888</name>
</gene>
<dbReference type="AlphaFoldDB" id="A0A371G1B5"/>
<name>A0A371G1B5_MUCPR</name>
<reference evidence="1" key="1">
    <citation type="submission" date="2018-05" db="EMBL/GenBank/DDBJ databases">
        <title>Draft genome of Mucuna pruriens seed.</title>
        <authorList>
            <person name="Nnadi N.E."/>
            <person name="Vos R."/>
            <person name="Hasami M.H."/>
            <person name="Devisetty U.K."/>
            <person name="Aguiy J.C."/>
        </authorList>
    </citation>
    <scope>NUCLEOTIDE SEQUENCE [LARGE SCALE GENOMIC DNA]</scope>
    <source>
        <strain evidence="1">JCA_2017</strain>
    </source>
</reference>
<feature type="non-terminal residue" evidence="1">
    <location>
        <position position="1"/>
    </location>
</feature>
<protein>
    <submittedName>
        <fullName evidence="1">Uncharacterized protein</fullName>
    </submittedName>
</protein>
<evidence type="ECO:0000313" key="1">
    <source>
        <dbReference type="EMBL" id="RDX84113.1"/>
    </source>
</evidence>
<proteinExistence type="predicted"/>
<organism evidence="1 2">
    <name type="scientific">Mucuna pruriens</name>
    <name type="common">Velvet bean</name>
    <name type="synonym">Dolichos pruriens</name>
    <dbReference type="NCBI Taxonomy" id="157652"/>
    <lineage>
        <taxon>Eukaryota</taxon>
        <taxon>Viridiplantae</taxon>
        <taxon>Streptophyta</taxon>
        <taxon>Embryophyta</taxon>
        <taxon>Tracheophyta</taxon>
        <taxon>Spermatophyta</taxon>
        <taxon>Magnoliopsida</taxon>
        <taxon>eudicotyledons</taxon>
        <taxon>Gunneridae</taxon>
        <taxon>Pentapetalae</taxon>
        <taxon>rosids</taxon>
        <taxon>fabids</taxon>
        <taxon>Fabales</taxon>
        <taxon>Fabaceae</taxon>
        <taxon>Papilionoideae</taxon>
        <taxon>50 kb inversion clade</taxon>
        <taxon>NPAAA clade</taxon>
        <taxon>indigoferoid/millettioid clade</taxon>
        <taxon>Phaseoleae</taxon>
        <taxon>Mucuna</taxon>
    </lineage>
</organism>
<dbReference type="EMBL" id="QJKJ01007149">
    <property type="protein sequence ID" value="RDX84113.1"/>
    <property type="molecule type" value="Genomic_DNA"/>
</dbReference>
<comment type="caution">
    <text evidence="1">The sequence shown here is derived from an EMBL/GenBank/DDBJ whole genome shotgun (WGS) entry which is preliminary data.</text>
</comment>
<dbReference type="Proteomes" id="UP000257109">
    <property type="component" value="Unassembled WGS sequence"/>
</dbReference>
<evidence type="ECO:0000313" key="2">
    <source>
        <dbReference type="Proteomes" id="UP000257109"/>
    </source>
</evidence>
<accession>A0A371G1B5</accession>
<keyword evidence="2" id="KW-1185">Reference proteome</keyword>